<name>Q979I4_THEVO</name>
<sequence length="288" mass="32881">MDCLITEMEYKEFGNTGVKVSSVGIGTYYDPGWMALSRFNVKRDAEKKIQAIRTAIDAGVTLIDTAEIYGSEDLVAKAIEGHNREELFIATKVWINHLRYDKVIKACKASLSRLNTKYVDLYQIHFPSPTANLQETFKAMEKLVDDGLVKFIGVSNFSRGKLEKSMEYVKKYEIVSNQIHYSLKKRDAEEDIVKFCENNGMAVLAWYPLEHGSLVRESDYPSEILARIKAKHPSITPAQIALSYLIYGNKLVFPIPRASNPEHVKENIASVEQKLDQEEIEELRKYFN</sequence>
<dbReference type="GO" id="GO:0016491">
    <property type="term" value="F:oxidoreductase activity"/>
    <property type="evidence" value="ECO:0007669"/>
    <property type="project" value="InterPro"/>
</dbReference>
<dbReference type="PANTHER" id="PTHR43638:SF3">
    <property type="entry name" value="ALDEHYDE REDUCTASE"/>
    <property type="match status" value="1"/>
</dbReference>
<accession>Q979I4</accession>
<evidence type="ECO:0000313" key="2">
    <source>
        <dbReference type="EMBL" id="BAB60319.1"/>
    </source>
</evidence>
<dbReference type="Proteomes" id="UP000001017">
    <property type="component" value="Chromosome"/>
</dbReference>
<dbReference type="PRINTS" id="PR00069">
    <property type="entry name" value="ALDKETRDTASE"/>
</dbReference>
<dbReference type="HOGENOM" id="CLU_023205_2_3_2"/>
<dbReference type="InterPro" id="IPR020471">
    <property type="entry name" value="AKR"/>
</dbReference>
<dbReference type="PaxDb" id="273116-14325415"/>
<evidence type="ECO:0000259" key="1">
    <source>
        <dbReference type="Pfam" id="PF00248"/>
    </source>
</evidence>
<dbReference type="PANTHER" id="PTHR43638">
    <property type="entry name" value="OXIDOREDUCTASE, ALDO/KETO REDUCTASE FAMILY PROTEIN"/>
    <property type="match status" value="1"/>
</dbReference>
<dbReference type="RefSeq" id="WP_010917410.1">
    <property type="nucleotide sequence ID" value="NC_002689.2"/>
</dbReference>
<dbReference type="Gene3D" id="3.20.20.100">
    <property type="entry name" value="NADP-dependent oxidoreductase domain"/>
    <property type="match status" value="1"/>
</dbReference>
<dbReference type="InterPro" id="IPR018170">
    <property type="entry name" value="Aldo/ket_reductase_CS"/>
</dbReference>
<reference evidence="2 3" key="1">
    <citation type="journal article" date="1999" name="Proc. Jpn. Acad.">
        <title>Determination of the complete genomic DNA sequence of Thermoplasma volvanium GSS1.</title>
        <authorList>
            <person name="Kawashima T."/>
            <person name="Yamamoto Y."/>
            <person name="Aramaki H."/>
            <person name="Nunoshiba T."/>
            <person name="Kawamoto T."/>
            <person name="Watanabe K."/>
            <person name="Yamazaki M."/>
            <person name="Kanehori K."/>
            <person name="Amano N."/>
            <person name="Ohya Y."/>
            <person name="Makino K."/>
            <person name="Suzuki M."/>
        </authorList>
    </citation>
    <scope>NUCLEOTIDE SEQUENCE [LARGE SCALE GENOMIC DNA]</scope>
    <source>
        <strain evidence="3">ATCC 51530 / DSM 4299 / JCM 9571 / NBRC 15438 / GSS1</strain>
    </source>
</reference>
<reference evidence="2 3" key="2">
    <citation type="journal article" date="2000" name="Proc. Natl. Acad. Sci. U.S.A.">
        <title>Archaeal adaptation to higher temperatures revealed by genomic sequence of Thermoplasma volcanium.</title>
        <authorList>
            <person name="Kawashima T."/>
            <person name="Amano N."/>
            <person name="Koike H."/>
            <person name="Makino S."/>
            <person name="Higuchi S."/>
            <person name="Kawashima-Ohya Y."/>
            <person name="Watanabe K."/>
            <person name="Yamazaki M."/>
            <person name="Kanehori K."/>
            <person name="Kawamoto T."/>
            <person name="Nunoshiba T."/>
            <person name="Yamamoto Y."/>
            <person name="Aramaki H."/>
            <person name="Makino K."/>
            <person name="Suzuki M."/>
        </authorList>
    </citation>
    <scope>NUCLEOTIDE SEQUENCE [LARGE SCALE GENOMIC DNA]</scope>
    <source>
        <strain evidence="3">ATCC 51530 / DSM 4299 / JCM 9571 / NBRC 15438 / GSS1</strain>
    </source>
</reference>
<proteinExistence type="predicted"/>
<dbReference type="EMBL" id="BA000011">
    <property type="protein sequence ID" value="BAB60319.1"/>
    <property type="molecule type" value="Genomic_DNA"/>
</dbReference>
<organism evidence="2 3">
    <name type="scientific">Thermoplasma volcanium (strain ATCC 51530 / DSM 4299 / JCM 9571 / NBRC 15438 / GSS1)</name>
    <dbReference type="NCBI Taxonomy" id="273116"/>
    <lineage>
        <taxon>Archaea</taxon>
        <taxon>Methanobacteriati</taxon>
        <taxon>Thermoplasmatota</taxon>
        <taxon>Thermoplasmata</taxon>
        <taxon>Thermoplasmatales</taxon>
        <taxon>Thermoplasmataceae</taxon>
        <taxon>Thermoplasma</taxon>
    </lineage>
</organism>
<dbReference type="InterPro" id="IPR023210">
    <property type="entry name" value="NADP_OxRdtase_dom"/>
</dbReference>
<dbReference type="Pfam" id="PF00248">
    <property type="entry name" value="Aldo_ket_red"/>
    <property type="match status" value="1"/>
</dbReference>
<dbReference type="STRING" id="273116.gene:9381978"/>
<dbReference type="AlphaFoldDB" id="Q979I4"/>
<dbReference type="eggNOG" id="arCOG01619">
    <property type="taxonomic scope" value="Archaea"/>
</dbReference>
<gene>
    <name evidence="2" type="ORF">TVG1206711</name>
</gene>
<dbReference type="PROSITE" id="PS00062">
    <property type="entry name" value="ALDOKETO_REDUCTASE_2"/>
    <property type="match status" value="1"/>
</dbReference>
<dbReference type="InterPro" id="IPR036812">
    <property type="entry name" value="NAD(P)_OxRdtase_dom_sf"/>
</dbReference>
<keyword evidence="3" id="KW-1185">Reference proteome</keyword>
<dbReference type="SUPFAM" id="SSF51430">
    <property type="entry name" value="NAD(P)-linked oxidoreductase"/>
    <property type="match status" value="1"/>
</dbReference>
<dbReference type="KEGG" id="tvo:TVG1206711"/>
<dbReference type="PIRSF" id="PIRSF000097">
    <property type="entry name" value="AKR"/>
    <property type="match status" value="1"/>
</dbReference>
<feature type="domain" description="NADP-dependent oxidoreductase" evidence="1">
    <location>
        <begin position="38"/>
        <end position="285"/>
    </location>
</feature>
<protein>
    <submittedName>
        <fullName evidence="2">Aldo / keto reductase</fullName>
    </submittedName>
</protein>
<evidence type="ECO:0000313" key="3">
    <source>
        <dbReference type="Proteomes" id="UP000001017"/>
    </source>
</evidence>
<dbReference type="CDD" id="cd19072">
    <property type="entry name" value="AKR_AKR3F1-like"/>
    <property type="match status" value="1"/>
</dbReference>
<dbReference type="GeneID" id="1441292"/>
<dbReference type="PhylomeDB" id="Q979I4"/>
<dbReference type="OrthoDB" id="275427at2157"/>